<dbReference type="GO" id="GO:0016881">
    <property type="term" value="F:acid-amino acid ligase activity"/>
    <property type="evidence" value="ECO:0007669"/>
    <property type="project" value="TreeGrafter"/>
</dbReference>
<evidence type="ECO:0000256" key="1">
    <source>
        <dbReference type="SAM" id="Coils"/>
    </source>
</evidence>
<name>A0A1R3IWX1_9ROSI</name>
<evidence type="ECO:0000313" key="3">
    <source>
        <dbReference type="Proteomes" id="UP000187203"/>
    </source>
</evidence>
<dbReference type="EMBL" id="AWUE01017421">
    <property type="protein sequence ID" value="OMO87076.1"/>
    <property type="molecule type" value="Genomic_DNA"/>
</dbReference>
<dbReference type="Pfam" id="PF03321">
    <property type="entry name" value="GH3"/>
    <property type="match status" value="1"/>
</dbReference>
<organism evidence="2 3">
    <name type="scientific">Corchorus olitorius</name>
    <dbReference type="NCBI Taxonomy" id="93759"/>
    <lineage>
        <taxon>Eukaryota</taxon>
        <taxon>Viridiplantae</taxon>
        <taxon>Streptophyta</taxon>
        <taxon>Embryophyta</taxon>
        <taxon>Tracheophyta</taxon>
        <taxon>Spermatophyta</taxon>
        <taxon>Magnoliopsida</taxon>
        <taxon>eudicotyledons</taxon>
        <taxon>Gunneridae</taxon>
        <taxon>Pentapetalae</taxon>
        <taxon>rosids</taxon>
        <taxon>malvids</taxon>
        <taxon>Malvales</taxon>
        <taxon>Malvaceae</taxon>
        <taxon>Grewioideae</taxon>
        <taxon>Apeibeae</taxon>
        <taxon>Corchorus</taxon>
    </lineage>
</organism>
<gene>
    <name evidence="2" type="ORF">COLO4_20810</name>
</gene>
<dbReference type="PANTHER" id="PTHR31901">
    <property type="entry name" value="GH3 DOMAIN-CONTAINING PROTEIN"/>
    <property type="match status" value="1"/>
</dbReference>
<comment type="caution">
    <text evidence="2">The sequence shown here is derived from an EMBL/GenBank/DDBJ whole genome shotgun (WGS) entry which is preliminary data.</text>
</comment>
<dbReference type="InterPro" id="IPR004993">
    <property type="entry name" value="GH3"/>
</dbReference>
<protein>
    <submittedName>
        <fullName evidence="2">GH3 auxin-responsive promoter</fullName>
    </submittedName>
</protein>
<keyword evidence="3" id="KW-1185">Reference proteome</keyword>
<evidence type="ECO:0000313" key="2">
    <source>
        <dbReference type="EMBL" id="OMO87076.1"/>
    </source>
</evidence>
<dbReference type="GO" id="GO:0005737">
    <property type="term" value="C:cytoplasm"/>
    <property type="evidence" value="ECO:0007669"/>
    <property type="project" value="TreeGrafter"/>
</dbReference>
<dbReference type="PANTHER" id="PTHR31901:SF95">
    <property type="entry name" value="INDOLE-3-ACETIC ACID-AMIDO SYNTHETASE GH3.17-LIKE"/>
    <property type="match status" value="1"/>
</dbReference>
<accession>A0A1R3IWX1</accession>
<keyword evidence="1" id="KW-0175">Coiled coil</keyword>
<dbReference type="Proteomes" id="UP000187203">
    <property type="component" value="Unassembled WGS sequence"/>
</dbReference>
<sequence length="124" mass="14113">MEFEDGLQKLEELTNNASQIQEKLLEEILKRNAETEYLRGFLNGQAEKQVFKKNVPIVTYEEIRPYIDRIANGEPSHILLADPIVEFMLSSGTSGGKPKLIPSTAESFETRMFESTLVDPLMHK</sequence>
<reference evidence="3" key="1">
    <citation type="submission" date="2013-09" db="EMBL/GenBank/DDBJ databases">
        <title>Corchorus olitorius genome sequencing.</title>
        <authorList>
            <person name="Alam M."/>
            <person name="Haque M.S."/>
            <person name="Islam M.S."/>
            <person name="Emdad E.M."/>
            <person name="Islam M.M."/>
            <person name="Ahmed B."/>
            <person name="Halim A."/>
            <person name="Hossen Q.M.M."/>
            <person name="Hossain M.Z."/>
            <person name="Ahmed R."/>
            <person name="Khan M.M."/>
            <person name="Islam R."/>
            <person name="Rashid M.M."/>
            <person name="Khan S.A."/>
            <person name="Rahman M.S."/>
            <person name="Alam M."/>
            <person name="Yahiya A.S."/>
            <person name="Khan M.S."/>
            <person name="Azam M.S."/>
            <person name="Haque T."/>
            <person name="Lashkar M.Z.H."/>
            <person name="Akhand A.I."/>
            <person name="Morshed G."/>
            <person name="Roy S."/>
            <person name="Uddin K.S."/>
            <person name="Rabeya T."/>
            <person name="Hossain A.S."/>
            <person name="Chowdhury A."/>
            <person name="Snigdha A.R."/>
            <person name="Mortoza M.S."/>
            <person name="Matin S.A."/>
            <person name="Hoque S.M.E."/>
            <person name="Islam M.K."/>
            <person name="Roy D.K."/>
            <person name="Haider R."/>
            <person name="Moosa M.M."/>
            <person name="Elias S.M."/>
            <person name="Hasan A.M."/>
            <person name="Jahan S."/>
            <person name="Shafiuddin M."/>
            <person name="Mahmood N."/>
            <person name="Shommy N.S."/>
        </authorList>
    </citation>
    <scope>NUCLEOTIDE SEQUENCE [LARGE SCALE GENOMIC DNA]</scope>
    <source>
        <strain evidence="3">cv. O-4</strain>
    </source>
</reference>
<dbReference type="OrthoDB" id="1915431at2759"/>
<dbReference type="AlphaFoldDB" id="A0A1R3IWX1"/>
<proteinExistence type="predicted"/>
<feature type="coiled-coil region" evidence="1">
    <location>
        <begin position="3"/>
        <end position="30"/>
    </location>
</feature>